<keyword evidence="2" id="KW-0456">Lyase</keyword>
<evidence type="ECO:0000313" key="5">
    <source>
        <dbReference type="Proteomes" id="UP000297454"/>
    </source>
</evidence>
<dbReference type="PANTHER" id="PTHR22789:SF0">
    <property type="entry name" value="3-OXO-TETRONATE 4-PHOSPHATE DECARBOXYLASE-RELATED"/>
    <property type="match status" value="1"/>
</dbReference>
<evidence type="ECO:0000313" key="4">
    <source>
        <dbReference type="EMBL" id="TFF64992.1"/>
    </source>
</evidence>
<proteinExistence type="predicted"/>
<evidence type="ECO:0000256" key="2">
    <source>
        <dbReference type="ARBA" id="ARBA00023239"/>
    </source>
</evidence>
<dbReference type="InterPro" id="IPR001303">
    <property type="entry name" value="Aldolase_II/adducin_N"/>
</dbReference>
<dbReference type="AlphaFoldDB" id="A0A4R9C2G9"/>
<sequence length="224" mass="25002">MILEKERKEIVKYLKKMLNDGLTKGTSGNISICDRKTGYIAISPSGMDYTKIVPEDIVIIDFEKKIIDGKRKPSSECDLHISIYKSKEDANSVVHTHSMFCAVLSTLNMPIKAIHYVIADCGASEVPVASYKMYGSEDLAEEVVKSMKKSYACLMANHGMVACGEDLKSAFGLAATCEWVAEIQWRALSIGTPNYLSDSQILEVEKKFKRYGQNLGEEKKNSYF</sequence>
<evidence type="ECO:0000259" key="3">
    <source>
        <dbReference type="SMART" id="SM01007"/>
    </source>
</evidence>
<organism evidence="4 5">
    <name type="scientific">Helcococcus ovis</name>
    <dbReference type="NCBI Taxonomy" id="72026"/>
    <lineage>
        <taxon>Bacteria</taxon>
        <taxon>Bacillati</taxon>
        <taxon>Bacillota</taxon>
        <taxon>Tissierellia</taxon>
        <taxon>Tissierellales</taxon>
        <taxon>Peptoniphilaceae</taxon>
        <taxon>Helcococcus</taxon>
    </lineage>
</organism>
<dbReference type="RefSeq" id="WP_134710341.1">
    <property type="nucleotide sequence ID" value="NZ_CP119081.1"/>
</dbReference>
<dbReference type="SUPFAM" id="SSF53639">
    <property type="entry name" value="AraD/HMP-PK domain-like"/>
    <property type="match status" value="1"/>
</dbReference>
<name>A0A4R9C2G9_9FIRM</name>
<gene>
    <name evidence="4" type="ORF">EQF91_06815</name>
</gene>
<dbReference type="OrthoDB" id="9786287at2"/>
<keyword evidence="5" id="KW-1185">Reference proteome</keyword>
<dbReference type="EMBL" id="SCFR01000026">
    <property type="protein sequence ID" value="TFF64992.1"/>
    <property type="molecule type" value="Genomic_DNA"/>
</dbReference>
<evidence type="ECO:0000256" key="1">
    <source>
        <dbReference type="ARBA" id="ARBA00022723"/>
    </source>
</evidence>
<dbReference type="GO" id="GO:0005829">
    <property type="term" value="C:cytosol"/>
    <property type="evidence" value="ECO:0007669"/>
    <property type="project" value="TreeGrafter"/>
</dbReference>
<accession>A0A4R9C2G9</accession>
<dbReference type="InterPro" id="IPR036409">
    <property type="entry name" value="Aldolase_II/adducin_N_sf"/>
</dbReference>
<protein>
    <submittedName>
        <fullName evidence="4">Aldolase</fullName>
    </submittedName>
</protein>
<dbReference type="InterPro" id="IPR050197">
    <property type="entry name" value="Aldolase_class_II_sugar_metab"/>
</dbReference>
<dbReference type="Gene3D" id="3.40.225.10">
    <property type="entry name" value="Class II aldolase/adducin N-terminal domain"/>
    <property type="match status" value="1"/>
</dbReference>
<dbReference type="GO" id="GO:0019323">
    <property type="term" value="P:pentose catabolic process"/>
    <property type="evidence" value="ECO:0007669"/>
    <property type="project" value="TreeGrafter"/>
</dbReference>
<dbReference type="GeneID" id="97030463"/>
<dbReference type="GO" id="GO:0016832">
    <property type="term" value="F:aldehyde-lyase activity"/>
    <property type="evidence" value="ECO:0007669"/>
    <property type="project" value="TreeGrafter"/>
</dbReference>
<dbReference type="PANTHER" id="PTHR22789">
    <property type="entry name" value="FUCULOSE PHOSPHATE ALDOLASE"/>
    <property type="match status" value="1"/>
</dbReference>
<dbReference type="Pfam" id="PF00596">
    <property type="entry name" value="Aldolase_II"/>
    <property type="match status" value="1"/>
</dbReference>
<dbReference type="Proteomes" id="UP000297454">
    <property type="component" value="Unassembled WGS sequence"/>
</dbReference>
<dbReference type="SMART" id="SM01007">
    <property type="entry name" value="Aldolase_II"/>
    <property type="match status" value="1"/>
</dbReference>
<dbReference type="GO" id="GO:0046872">
    <property type="term" value="F:metal ion binding"/>
    <property type="evidence" value="ECO:0007669"/>
    <property type="project" value="UniProtKB-KW"/>
</dbReference>
<reference evidence="4 5" key="1">
    <citation type="submission" date="2019-01" db="EMBL/GenBank/DDBJ databases">
        <title>Draft Genome Sequences of Helcococcus ovis Strains Isolated from the Uterus and Vagina of Dairy Cows with Metritis.</title>
        <authorList>
            <person name="Cunha F."/>
            <person name="Jeon S.J."/>
            <person name="Kutzer P."/>
            <person name="Galvao K.N."/>
        </authorList>
    </citation>
    <scope>NUCLEOTIDE SEQUENCE [LARGE SCALE GENOMIC DNA]</scope>
    <source>
        <strain evidence="4 5">KG-37</strain>
    </source>
</reference>
<feature type="domain" description="Class II aldolase/adducin N-terminal" evidence="3">
    <location>
        <begin position="8"/>
        <end position="185"/>
    </location>
</feature>
<keyword evidence="1" id="KW-0479">Metal-binding</keyword>
<comment type="caution">
    <text evidence="4">The sequence shown here is derived from an EMBL/GenBank/DDBJ whole genome shotgun (WGS) entry which is preliminary data.</text>
</comment>